<dbReference type="AlphaFoldDB" id="A0A3D9I2A2"/>
<gene>
    <name evidence="1" type="ORF">DFP98_14134</name>
</gene>
<evidence type="ECO:0000313" key="2">
    <source>
        <dbReference type="Proteomes" id="UP000256977"/>
    </source>
</evidence>
<sequence length="330" mass="38313">MKPSDRGNKERLKLDQMLRVLFRLSKRLTVQLVNGLFGEQFASEEVQSIHYGNSEFVTDAYDRIVGDLFLKLTTVRGTYHYHVEFQTLNDQSMIIRMFRYGFEKAVELAVGVEEDNEPQLLAFPRQIVIFLEENEAIGDELAFRLRLPNGSETVYTVPTLRYWTLTPRDLQERRLIALLPLQVFRSRKSMRGIASSGRSDEEKRRLFAQEFERLKAVVGQTLDTIRDLHQQRLLRLGDIDRLLRVLDSILKYLYNSYGDDQQTEEVSRMIKTFIDPEVLKRGRREGEKEGIQKGKITVARKLLKLGVDIGTIVEATELSEEEVLKLGKEK</sequence>
<organism evidence="1 2">
    <name type="scientific">Cohnella phaseoli</name>
    <dbReference type="NCBI Taxonomy" id="456490"/>
    <lineage>
        <taxon>Bacteria</taxon>
        <taxon>Bacillati</taxon>
        <taxon>Bacillota</taxon>
        <taxon>Bacilli</taxon>
        <taxon>Bacillales</taxon>
        <taxon>Paenibacillaceae</taxon>
        <taxon>Cohnella</taxon>
    </lineage>
</organism>
<dbReference type="RefSeq" id="WP_116065063.1">
    <property type="nucleotide sequence ID" value="NZ_QRDZ01000041.1"/>
</dbReference>
<comment type="caution">
    <text evidence="1">The sequence shown here is derived from an EMBL/GenBank/DDBJ whole genome shotgun (WGS) entry which is preliminary data.</text>
</comment>
<proteinExistence type="predicted"/>
<evidence type="ECO:0000313" key="1">
    <source>
        <dbReference type="EMBL" id="RED55907.1"/>
    </source>
</evidence>
<dbReference type="Proteomes" id="UP000256977">
    <property type="component" value="Unassembled WGS sequence"/>
</dbReference>
<keyword evidence="2" id="KW-1185">Reference proteome</keyword>
<protein>
    <submittedName>
        <fullName evidence="1">Putative transposase/invertase (TIGR01784 family)</fullName>
    </submittedName>
</protein>
<dbReference type="EMBL" id="QRDZ01000041">
    <property type="protein sequence ID" value="RED55907.1"/>
    <property type="molecule type" value="Genomic_DNA"/>
</dbReference>
<reference evidence="1 2" key="1">
    <citation type="submission" date="2018-07" db="EMBL/GenBank/DDBJ databases">
        <title>Genomic Encyclopedia of Type Strains, Phase III (KMG-III): the genomes of soil and plant-associated and newly described type strains.</title>
        <authorList>
            <person name="Whitman W."/>
        </authorList>
    </citation>
    <scope>NUCLEOTIDE SEQUENCE [LARGE SCALE GENOMIC DNA]</scope>
    <source>
        <strain evidence="1 2">CECT 7287</strain>
    </source>
</reference>
<dbReference type="OrthoDB" id="1766002at2"/>
<accession>A0A3D9I2A2</accession>
<name>A0A3D9I2A2_9BACL</name>